<dbReference type="Gene3D" id="1.20.120.1190">
    <property type="match status" value="1"/>
</dbReference>
<sequence>MQNSNPFEEFYRVWSAQELLDFAFSKASSKTASLPKLLPNLEKVKRKEIKRIENSVKILNEKLEKIVKSVPNLDELPDFYRRLSHLLVNNDDLRKSLGRINGIIPVIKRLEKEYRRKIGSQETAKQCAYSRTQFFGRCSSIVRKQNSILTFLEECRIKLREVPTVNLTLPSVVVAGYPNVGKSTIVGQLSTAQPQVSDYPFTTKQIYLGTFVDQYGSKYFQVIDTPGILDRPMIKRNNIEKQAILALNTIATIVLFVFDPTVASGYDVSSQIALLREIEANFAAGLDIPIKIVINKIDFATEEEISSLLAELKMNRDEVILTNAKGGENVDSVVSSLLSFFKDTDFRR</sequence>
<dbReference type="GO" id="GO:0016787">
    <property type="term" value="F:hydrolase activity"/>
    <property type="evidence" value="ECO:0007669"/>
    <property type="project" value="UniProtKB-KW"/>
</dbReference>
<dbReference type="Gene3D" id="3.40.50.300">
    <property type="entry name" value="P-loop containing nucleotide triphosphate hydrolases"/>
    <property type="match status" value="1"/>
</dbReference>
<evidence type="ECO:0000259" key="2">
    <source>
        <dbReference type="Pfam" id="PF01926"/>
    </source>
</evidence>
<dbReference type="InterPro" id="IPR027417">
    <property type="entry name" value="P-loop_NTPase"/>
</dbReference>
<keyword evidence="4" id="KW-0378">Hydrolase</keyword>
<proteinExistence type="predicted"/>
<dbReference type="PANTHER" id="PTHR45759">
    <property type="entry name" value="NUCLEOLAR GTP-BINDING PROTEIN 1"/>
    <property type="match status" value="1"/>
</dbReference>
<dbReference type="Proteomes" id="UP001208689">
    <property type="component" value="Chromosome"/>
</dbReference>
<dbReference type="InterPro" id="IPR041623">
    <property type="entry name" value="NOG1_N"/>
</dbReference>
<dbReference type="EC" id="3.6.5.-" evidence="4"/>
<organism evidence="4 5">
    <name type="scientific">Candidatus Lokiarchaeum ossiferum</name>
    <dbReference type="NCBI Taxonomy" id="2951803"/>
    <lineage>
        <taxon>Archaea</taxon>
        <taxon>Promethearchaeati</taxon>
        <taxon>Promethearchaeota</taxon>
        <taxon>Promethearchaeia</taxon>
        <taxon>Promethearchaeales</taxon>
        <taxon>Promethearchaeaceae</taxon>
        <taxon>Candidatus Lokiarchaeum</taxon>
    </lineage>
</organism>
<dbReference type="PRINTS" id="PR00326">
    <property type="entry name" value="GTP1OBG"/>
</dbReference>
<dbReference type="InterPro" id="IPR005225">
    <property type="entry name" value="Small_GTP-bd"/>
</dbReference>
<feature type="domain" description="NOG1 N-terminal helical" evidence="3">
    <location>
        <begin position="7"/>
        <end position="165"/>
    </location>
</feature>
<evidence type="ECO:0000313" key="4">
    <source>
        <dbReference type="EMBL" id="UYP45766.1"/>
    </source>
</evidence>
<dbReference type="NCBIfam" id="TIGR00231">
    <property type="entry name" value="small_GTP"/>
    <property type="match status" value="1"/>
</dbReference>
<evidence type="ECO:0000313" key="5">
    <source>
        <dbReference type="Proteomes" id="UP001208689"/>
    </source>
</evidence>
<evidence type="ECO:0000259" key="3">
    <source>
        <dbReference type="Pfam" id="PF17835"/>
    </source>
</evidence>
<evidence type="ECO:0000256" key="1">
    <source>
        <dbReference type="SAM" id="Coils"/>
    </source>
</evidence>
<accession>A0ABY6HT91</accession>
<protein>
    <submittedName>
        <fullName evidence="4">GTPase Obg</fullName>
        <ecNumber evidence="4">3.6.5.-</ecNumber>
    </submittedName>
</protein>
<dbReference type="EMBL" id="CP104013">
    <property type="protein sequence ID" value="UYP45766.1"/>
    <property type="molecule type" value="Genomic_DNA"/>
</dbReference>
<gene>
    <name evidence="4" type="ORF">NEF87_002051</name>
</gene>
<dbReference type="Pfam" id="PF17835">
    <property type="entry name" value="NOG1_N"/>
    <property type="match status" value="1"/>
</dbReference>
<name>A0ABY6HT91_9ARCH</name>
<keyword evidence="1" id="KW-0175">Coiled coil</keyword>
<feature type="domain" description="G" evidence="2">
    <location>
        <begin position="172"/>
        <end position="296"/>
    </location>
</feature>
<feature type="coiled-coil region" evidence="1">
    <location>
        <begin position="42"/>
        <end position="69"/>
    </location>
</feature>
<dbReference type="Pfam" id="PF01926">
    <property type="entry name" value="MMR_HSR1"/>
    <property type="match status" value="1"/>
</dbReference>
<dbReference type="SUPFAM" id="SSF52540">
    <property type="entry name" value="P-loop containing nucleoside triphosphate hydrolases"/>
    <property type="match status" value="1"/>
</dbReference>
<dbReference type="InterPro" id="IPR006073">
    <property type="entry name" value="GTP-bd"/>
</dbReference>
<reference evidence="4" key="1">
    <citation type="submission" date="2022-09" db="EMBL/GenBank/DDBJ databases">
        <title>Actin cytoskeleton and complex cell architecture in an #Asgard archaeon.</title>
        <authorList>
            <person name="Ponce Toledo R.I."/>
            <person name="Schleper C."/>
            <person name="Rodrigues Oliveira T."/>
            <person name="Wollweber F."/>
            <person name="Xu J."/>
            <person name="Rittmann S."/>
            <person name="Klingl A."/>
            <person name="Pilhofer M."/>
        </authorList>
    </citation>
    <scope>NUCLEOTIDE SEQUENCE</scope>
    <source>
        <strain evidence="4">B-35</strain>
    </source>
</reference>
<keyword evidence="5" id="KW-1185">Reference proteome</keyword>